<keyword evidence="4" id="KW-1003">Cell membrane</keyword>
<keyword evidence="5 8" id="KW-0812">Transmembrane</keyword>
<dbReference type="GO" id="GO:0005886">
    <property type="term" value="C:plasma membrane"/>
    <property type="evidence" value="ECO:0007669"/>
    <property type="project" value="UniProtKB-SubCell"/>
</dbReference>
<dbReference type="InterPro" id="IPR047817">
    <property type="entry name" value="ABC2_TM_bact-type"/>
</dbReference>
<sequence length="378" mass="41773">MNPRRLKPVIRKEFIQIRRDPISLTLLLILPAFILVMFGYALNFDVRHLALAVVDLDRSQASRELVMKVTSGEYFDLKYRLDSISEIDPLFDTEKIKLALVIPGNFARDLDSGKSPEIQVLADGTNSTTALTGLGYLSNILLQYSTRLNLGLLERSGLKKLAMPVDGRIRVWYNPELKSSRFLVPGLMAFVLMIIIVLATALSIVREKERGTMNQLLLSPLGPAEMIAGKIVPYLLLSLLGAHLLLLAGWGLFGIAVRGSYPLLLLVLVLFLFCGLSQGILVSTVATSQQVAFLLAGLTTLLPTFILSGFVFPIRNMPPVVQAITYIIPARYFLVCLRAIILKGAGLSAYYREIIFLVIYGLAITALSLARLRKSLAR</sequence>
<comment type="subcellular location">
    <subcellularLocation>
        <location evidence="1">Cell membrane</location>
        <topology evidence="1">Multi-pass membrane protein</topology>
    </subcellularLocation>
</comment>
<dbReference type="EMBL" id="QUAH01000006">
    <property type="protein sequence ID" value="RFT15862.1"/>
    <property type="molecule type" value="Genomic_DNA"/>
</dbReference>
<evidence type="ECO:0000256" key="4">
    <source>
        <dbReference type="ARBA" id="ARBA00022475"/>
    </source>
</evidence>
<feature type="transmembrane region" description="Helical" evidence="8">
    <location>
        <begin position="21"/>
        <end position="42"/>
    </location>
</feature>
<evidence type="ECO:0000313" key="11">
    <source>
        <dbReference type="Proteomes" id="UP000257323"/>
    </source>
</evidence>
<dbReference type="PROSITE" id="PS51012">
    <property type="entry name" value="ABC_TM2"/>
    <property type="match status" value="1"/>
</dbReference>
<keyword evidence="3" id="KW-0813">Transport</keyword>
<dbReference type="GO" id="GO:0140359">
    <property type="term" value="F:ABC-type transporter activity"/>
    <property type="evidence" value="ECO:0007669"/>
    <property type="project" value="InterPro"/>
</dbReference>
<dbReference type="Proteomes" id="UP000257323">
    <property type="component" value="Unassembled WGS sequence"/>
</dbReference>
<keyword evidence="6 8" id="KW-1133">Transmembrane helix</keyword>
<comment type="caution">
    <text evidence="10">The sequence shown here is derived from an EMBL/GenBank/DDBJ whole genome shotgun (WGS) entry which is preliminary data.</text>
</comment>
<organism evidence="10 11">
    <name type="scientific">Candidatus Saccharicenans subterraneus</name>
    <dbReference type="NCBI Taxonomy" id="2508984"/>
    <lineage>
        <taxon>Bacteria</taxon>
        <taxon>Candidatus Aminicenantota</taxon>
        <taxon>Candidatus Aminicenantia</taxon>
        <taxon>Candidatus Aminicenantales</taxon>
        <taxon>Candidatus Saccharicenantaceae</taxon>
        <taxon>Candidatus Saccharicenans</taxon>
    </lineage>
</organism>
<evidence type="ECO:0000256" key="5">
    <source>
        <dbReference type="ARBA" id="ARBA00022692"/>
    </source>
</evidence>
<dbReference type="Gene3D" id="3.40.1710.10">
    <property type="entry name" value="abc type-2 transporter like domain"/>
    <property type="match status" value="1"/>
</dbReference>
<dbReference type="AlphaFoldDB" id="A0A3E2BMK0"/>
<feature type="transmembrane region" description="Helical" evidence="8">
    <location>
        <begin position="182"/>
        <end position="205"/>
    </location>
</feature>
<comment type="similarity">
    <text evidence="2">Belongs to the ABC-2 integral membrane protein family.</text>
</comment>
<feature type="transmembrane region" description="Helical" evidence="8">
    <location>
        <begin position="293"/>
        <end position="314"/>
    </location>
</feature>
<protein>
    <submittedName>
        <fullName evidence="10">ABC transport system, permease component YbhS</fullName>
    </submittedName>
</protein>
<name>A0A3E2BMK0_9BACT</name>
<dbReference type="PANTHER" id="PTHR30294:SF29">
    <property type="entry name" value="MULTIDRUG ABC TRANSPORTER PERMEASE YBHS-RELATED"/>
    <property type="match status" value="1"/>
</dbReference>
<feature type="transmembrane region" description="Helical" evidence="8">
    <location>
        <begin position="263"/>
        <end position="286"/>
    </location>
</feature>
<evidence type="ECO:0000313" key="10">
    <source>
        <dbReference type="EMBL" id="RFT15862.1"/>
    </source>
</evidence>
<dbReference type="Pfam" id="PF12698">
    <property type="entry name" value="ABC2_membrane_3"/>
    <property type="match status" value="1"/>
</dbReference>
<dbReference type="InterPro" id="IPR013525">
    <property type="entry name" value="ABC2_TM"/>
</dbReference>
<evidence type="ECO:0000259" key="9">
    <source>
        <dbReference type="PROSITE" id="PS51012"/>
    </source>
</evidence>
<evidence type="ECO:0000256" key="3">
    <source>
        <dbReference type="ARBA" id="ARBA00022448"/>
    </source>
</evidence>
<reference evidence="10 11" key="1">
    <citation type="submission" date="2018-08" db="EMBL/GenBank/DDBJ databases">
        <title>Genome analysis of the thermophilic bacterium of the candidate phylum Aminicenantes from deep subsurface aquifer revealed its physiology and ecological role.</title>
        <authorList>
            <person name="Kadnikov V.V."/>
            <person name="Mardanov A.V."/>
            <person name="Beletsky A.V."/>
            <person name="Karnachuk O.V."/>
            <person name="Ravin N.V."/>
        </authorList>
    </citation>
    <scope>NUCLEOTIDE SEQUENCE [LARGE SCALE GENOMIC DNA]</scope>
    <source>
        <strain evidence="10">BY38</strain>
    </source>
</reference>
<evidence type="ECO:0000256" key="6">
    <source>
        <dbReference type="ARBA" id="ARBA00022989"/>
    </source>
</evidence>
<evidence type="ECO:0000256" key="7">
    <source>
        <dbReference type="ARBA" id="ARBA00023136"/>
    </source>
</evidence>
<dbReference type="PANTHER" id="PTHR30294">
    <property type="entry name" value="MEMBRANE COMPONENT OF ABC TRANSPORTER YHHJ-RELATED"/>
    <property type="match status" value="1"/>
</dbReference>
<evidence type="ECO:0000256" key="1">
    <source>
        <dbReference type="ARBA" id="ARBA00004651"/>
    </source>
</evidence>
<feature type="domain" description="ABC transmembrane type-2" evidence="9">
    <location>
        <begin position="134"/>
        <end position="375"/>
    </location>
</feature>
<accession>A0A3E2BMK0</accession>
<proteinExistence type="inferred from homology"/>
<keyword evidence="7 8" id="KW-0472">Membrane</keyword>
<gene>
    <name evidence="10" type="ORF">OP8BY_2260</name>
</gene>
<evidence type="ECO:0000256" key="8">
    <source>
        <dbReference type="SAM" id="Phobius"/>
    </source>
</evidence>
<feature type="transmembrane region" description="Helical" evidence="8">
    <location>
        <begin position="354"/>
        <end position="372"/>
    </location>
</feature>
<dbReference type="InterPro" id="IPR051449">
    <property type="entry name" value="ABC-2_transporter_component"/>
</dbReference>
<evidence type="ECO:0000256" key="2">
    <source>
        <dbReference type="ARBA" id="ARBA00007783"/>
    </source>
</evidence>
<feature type="transmembrane region" description="Helical" evidence="8">
    <location>
        <begin position="234"/>
        <end position="257"/>
    </location>
</feature>
<feature type="transmembrane region" description="Helical" evidence="8">
    <location>
        <begin position="320"/>
        <end position="342"/>
    </location>
</feature>